<proteinExistence type="predicted"/>
<evidence type="ECO:0000313" key="2">
    <source>
        <dbReference type="EMBL" id="KAL0367156.1"/>
    </source>
</evidence>
<dbReference type="InterPro" id="IPR026960">
    <property type="entry name" value="RVT-Znf"/>
</dbReference>
<sequence>MRQQQPSTSSMQRVTEPRLWSFIWSSCTPPRVRTFVWRACHEALPTATNLAKRNPNLSVECNICHVGEESLMHVLLRCSFARQVWALANVPTQLLSCVEESTPSWLLRVYRLAGRET</sequence>
<dbReference type="AlphaFoldDB" id="A0AAW2QHP4"/>
<gene>
    <name evidence="2" type="ORF">Sradi_3605700</name>
</gene>
<dbReference type="Pfam" id="PF13966">
    <property type="entry name" value="zf-RVT"/>
    <property type="match status" value="1"/>
</dbReference>
<dbReference type="EMBL" id="JACGWJ010000015">
    <property type="protein sequence ID" value="KAL0367156.1"/>
    <property type="molecule type" value="Genomic_DNA"/>
</dbReference>
<organism evidence="2">
    <name type="scientific">Sesamum radiatum</name>
    <name type="common">Black benniseed</name>
    <dbReference type="NCBI Taxonomy" id="300843"/>
    <lineage>
        <taxon>Eukaryota</taxon>
        <taxon>Viridiplantae</taxon>
        <taxon>Streptophyta</taxon>
        <taxon>Embryophyta</taxon>
        <taxon>Tracheophyta</taxon>
        <taxon>Spermatophyta</taxon>
        <taxon>Magnoliopsida</taxon>
        <taxon>eudicotyledons</taxon>
        <taxon>Gunneridae</taxon>
        <taxon>Pentapetalae</taxon>
        <taxon>asterids</taxon>
        <taxon>lamiids</taxon>
        <taxon>Lamiales</taxon>
        <taxon>Pedaliaceae</taxon>
        <taxon>Sesamum</taxon>
    </lineage>
</organism>
<accession>A0AAW2QHP4</accession>
<evidence type="ECO:0000259" key="1">
    <source>
        <dbReference type="Pfam" id="PF13966"/>
    </source>
</evidence>
<feature type="domain" description="Reverse transcriptase zinc-binding" evidence="1">
    <location>
        <begin position="13"/>
        <end position="85"/>
    </location>
</feature>
<reference evidence="2" key="2">
    <citation type="journal article" date="2024" name="Plant">
        <title>Genomic evolution and insights into agronomic trait innovations of Sesamum species.</title>
        <authorList>
            <person name="Miao H."/>
            <person name="Wang L."/>
            <person name="Qu L."/>
            <person name="Liu H."/>
            <person name="Sun Y."/>
            <person name="Le M."/>
            <person name="Wang Q."/>
            <person name="Wei S."/>
            <person name="Zheng Y."/>
            <person name="Lin W."/>
            <person name="Duan Y."/>
            <person name="Cao H."/>
            <person name="Xiong S."/>
            <person name="Wang X."/>
            <person name="Wei L."/>
            <person name="Li C."/>
            <person name="Ma Q."/>
            <person name="Ju M."/>
            <person name="Zhao R."/>
            <person name="Li G."/>
            <person name="Mu C."/>
            <person name="Tian Q."/>
            <person name="Mei H."/>
            <person name="Zhang T."/>
            <person name="Gao T."/>
            <person name="Zhang H."/>
        </authorList>
    </citation>
    <scope>NUCLEOTIDE SEQUENCE</scope>
    <source>
        <strain evidence="2">G02</strain>
    </source>
</reference>
<reference evidence="2" key="1">
    <citation type="submission" date="2020-06" db="EMBL/GenBank/DDBJ databases">
        <authorList>
            <person name="Li T."/>
            <person name="Hu X."/>
            <person name="Zhang T."/>
            <person name="Song X."/>
            <person name="Zhang H."/>
            <person name="Dai N."/>
            <person name="Sheng W."/>
            <person name="Hou X."/>
            <person name="Wei L."/>
        </authorList>
    </citation>
    <scope>NUCLEOTIDE SEQUENCE</scope>
    <source>
        <strain evidence="2">G02</strain>
        <tissue evidence="2">Leaf</tissue>
    </source>
</reference>
<protein>
    <recommendedName>
        <fullName evidence="1">Reverse transcriptase zinc-binding domain-containing protein</fullName>
    </recommendedName>
</protein>
<name>A0AAW2QHP4_SESRA</name>
<comment type="caution">
    <text evidence="2">The sequence shown here is derived from an EMBL/GenBank/DDBJ whole genome shotgun (WGS) entry which is preliminary data.</text>
</comment>